<feature type="chain" id="PRO_5013747669" evidence="1">
    <location>
        <begin position="21"/>
        <end position="78"/>
    </location>
</feature>
<name>A0A2G5SU66_9PELO</name>
<evidence type="ECO:0000313" key="3">
    <source>
        <dbReference type="Proteomes" id="UP000230233"/>
    </source>
</evidence>
<keyword evidence="1" id="KW-0732">Signal</keyword>
<keyword evidence="3" id="KW-1185">Reference proteome</keyword>
<dbReference type="AlphaFoldDB" id="A0A2G5SU66"/>
<gene>
    <name evidence="2" type="primary">Cnig_chr_X.g24421</name>
    <name evidence="2" type="ORF">B9Z55_024421</name>
</gene>
<evidence type="ECO:0000313" key="2">
    <source>
        <dbReference type="EMBL" id="PIC18577.1"/>
    </source>
</evidence>
<comment type="caution">
    <text evidence="2">The sequence shown here is derived from an EMBL/GenBank/DDBJ whole genome shotgun (WGS) entry which is preliminary data.</text>
</comment>
<evidence type="ECO:0000256" key="1">
    <source>
        <dbReference type="SAM" id="SignalP"/>
    </source>
</evidence>
<proteinExistence type="predicted"/>
<accession>A0A2G5SU66</accession>
<organism evidence="2 3">
    <name type="scientific">Caenorhabditis nigoni</name>
    <dbReference type="NCBI Taxonomy" id="1611254"/>
    <lineage>
        <taxon>Eukaryota</taxon>
        <taxon>Metazoa</taxon>
        <taxon>Ecdysozoa</taxon>
        <taxon>Nematoda</taxon>
        <taxon>Chromadorea</taxon>
        <taxon>Rhabditida</taxon>
        <taxon>Rhabditina</taxon>
        <taxon>Rhabditomorpha</taxon>
        <taxon>Rhabditoidea</taxon>
        <taxon>Rhabditidae</taxon>
        <taxon>Peloderinae</taxon>
        <taxon>Caenorhabditis</taxon>
    </lineage>
</organism>
<reference evidence="3" key="1">
    <citation type="submission" date="2017-10" db="EMBL/GenBank/DDBJ databases">
        <title>Rapid genome shrinkage in a self-fertile nematode reveals novel sperm competition proteins.</title>
        <authorList>
            <person name="Yin D."/>
            <person name="Schwarz E.M."/>
            <person name="Thomas C.G."/>
            <person name="Felde R.L."/>
            <person name="Korf I.F."/>
            <person name="Cutter A.D."/>
            <person name="Schartner C.M."/>
            <person name="Ralston E.J."/>
            <person name="Meyer B.J."/>
            <person name="Haag E.S."/>
        </authorList>
    </citation>
    <scope>NUCLEOTIDE SEQUENCE [LARGE SCALE GENOMIC DNA]</scope>
    <source>
        <strain evidence="3">JU1422</strain>
    </source>
</reference>
<dbReference type="OrthoDB" id="6236007at2759"/>
<feature type="signal peptide" evidence="1">
    <location>
        <begin position="1"/>
        <end position="20"/>
    </location>
</feature>
<protein>
    <submittedName>
        <fullName evidence="2">Uncharacterized protein</fullName>
    </submittedName>
</protein>
<sequence length="78" mass="8429">MFKLLSTVFLMVLLAISVESQITCNPVCTPPALCDTNTGICRNFRQAFNGPVLIQCANCPAGTQCDSNTGICRTFRTP</sequence>
<dbReference type="Proteomes" id="UP000230233">
    <property type="component" value="Chromosome X"/>
</dbReference>
<dbReference type="EMBL" id="PDUG01000006">
    <property type="protein sequence ID" value="PIC18577.1"/>
    <property type="molecule type" value="Genomic_DNA"/>
</dbReference>